<dbReference type="Proteomes" id="UP000054538">
    <property type="component" value="Unassembled WGS sequence"/>
</dbReference>
<accession>A0A0D0D4R0</accession>
<evidence type="ECO:0000313" key="3">
    <source>
        <dbReference type="Proteomes" id="UP000054538"/>
    </source>
</evidence>
<keyword evidence="3" id="KW-1185">Reference proteome</keyword>
<proteinExistence type="predicted"/>
<reference evidence="2 3" key="1">
    <citation type="submission" date="2014-04" db="EMBL/GenBank/DDBJ databases">
        <authorList>
            <consortium name="DOE Joint Genome Institute"/>
            <person name="Kuo A."/>
            <person name="Kohler A."/>
            <person name="Jargeat P."/>
            <person name="Nagy L.G."/>
            <person name="Floudas D."/>
            <person name="Copeland A."/>
            <person name="Barry K.W."/>
            <person name="Cichocki N."/>
            <person name="Veneault-Fourrey C."/>
            <person name="LaButti K."/>
            <person name="Lindquist E.A."/>
            <person name="Lipzen A."/>
            <person name="Lundell T."/>
            <person name="Morin E."/>
            <person name="Murat C."/>
            <person name="Sun H."/>
            <person name="Tunlid A."/>
            <person name="Henrissat B."/>
            <person name="Grigoriev I.V."/>
            <person name="Hibbett D.S."/>
            <person name="Martin F."/>
            <person name="Nordberg H.P."/>
            <person name="Cantor M.N."/>
            <person name="Hua S.X."/>
        </authorList>
    </citation>
    <scope>NUCLEOTIDE SEQUENCE [LARGE SCALE GENOMIC DNA]</scope>
    <source>
        <strain evidence="2 3">Ve08.2h10</strain>
    </source>
</reference>
<organism evidence="2 3">
    <name type="scientific">Paxillus rubicundulus Ve08.2h10</name>
    <dbReference type="NCBI Taxonomy" id="930991"/>
    <lineage>
        <taxon>Eukaryota</taxon>
        <taxon>Fungi</taxon>
        <taxon>Dikarya</taxon>
        <taxon>Basidiomycota</taxon>
        <taxon>Agaricomycotina</taxon>
        <taxon>Agaricomycetes</taxon>
        <taxon>Agaricomycetidae</taxon>
        <taxon>Boletales</taxon>
        <taxon>Paxilineae</taxon>
        <taxon>Paxillaceae</taxon>
        <taxon>Paxillus</taxon>
    </lineage>
</organism>
<gene>
    <name evidence="2" type="ORF">PAXRUDRAFT_22779</name>
</gene>
<name>A0A0D0D4R0_9AGAM</name>
<dbReference type="OrthoDB" id="10481690at2759"/>
<evidence type="ECO:0000256" key="1">
    <source>
        <dbReference type="SAM" id="MobiDB-lite"/>
    </source>
</evidence>
<dbReference type="InParanoid" id="A0A0D0D4R0"/>
<evidence type="ECO:0000313" key="2">
    <source>
        <dbReference type="EMBL" id="KIK71825.1"/>
    </source>
</evidence>
<dbReference type="EMBL" id="KN831608">
    <property type="protein sequence ID" value="KIK71825.1"/>
    <property type="molecule type" value="Genomic_DNA"/>
</dbReference>
<dbReference type="AlphaFoldDB" id="A0A0D0D4R0"/>
<sequence length="139" mass="15217">MSSHQEPYPDLDQSQRYYASRADSPAPRPPPWPNDCTQQGQSWSSTQMTYGQSNYAQPSQFDDLVGIQLPVHDVAACTPALHTHEPPLTPPLQDIYSYDALGHNGYAVPAASLGWDLAHVYVGLSSSSFFPSLTLLPSI</sequence>
<reference evidence="3" key="2">
    <citation type="submission" date="2015-01" db="EMBL/GenBank/DDBJ databases">
        <title>Evolutionary Origins and Diversification of the Mycorrhizal Mutualists.</title>
        <authorList>
            <consortium name="DOE Joint Genome Institute"/>
            <consortium name="Mycorrhizal Genomics Consortium"/>
            <person name="Kohler A."/>
            <person name="Kuo A."/>
            <person name="Nagy L.G."/>
            <person name="Floudas D."/>
            <person name="Copeland A."/>
            <person name="Barry K.W."/>
            <person name="Cichocki N."/>
            <person name="Veneault-Fourrey C."/>
            <person name="LaButti K."/>
            <person name="Lindquist E.A."/>
            <person name="Lipzen A."/>
            <person name="Lundell T."/>
            <person name="Morin E."/>
            <person name="Murat C."/>
            <person name="Riley R."/>
            <person name="Ohm R."/>
            <person name="Sun H."/>
            <person name="Tunlid A."/>
            <person name="Henrissat B."/>
            <person name="Grigoriev I.V."/>
            <person name="Hibbett D.S."/>
            <person name="Martin F."/>
        </authorList>
    </citation>
    <scope>NUCLEOTIDE SEQUENCE [LARGE SCALE GENOMIC DNA]</scope>
    <source>
        <strain evidence="3">Ve08.2h10</strain>
    </source>
</reference>
<protein>
    <submittedName>
        <fullName evidence="2">Uncharacterized protein</fullName>
    </submittedName>
</protein>
<dbReference type="HOGENOM" id="CLU_1845750_0_0_1"/>
<feature type="compositionally biased region" description="Polar residues" evidence="1">
    <location>
        <begin position="35"/>
        <end position="50"/>
    </location>
</feature>
<feature type="region of interest" description="Disordered" evidence="1">
    <location>
        <begin position="1"/>
        <end position="50"/>
    </location>
</feature>